<accession>A0ABU0JG04</accession>
<evidence type="ECO:0000313" key="2">
    <source>
        <dbReference type="Proteomes" id="UP001242480"/>
    </source>
</evidence>
<keyword evidence="2" id="KW-1185">Reference proteome</keyword>
<dbReference type="RefSeq" id="WP_307281173.1">
    <property type="nucleotide sequence ID" value="NZ_JAUSVX010000015.1"/>
</dbReference>
<proteinExistence type="predicted"/>
<protein>
    <submittedName>
        <fullName evidence="1">Uncharacterized protein</fullName>
    </submittedName>
</protein>
<dbReference type="EMBL" id="JAUSVX010000015">
    <property type="protein sequence ID" value="MDQ0473210.1"/>
    <property type="molecule type" value="Genomic_DNA"/>
</dbReference>
<gene>
    <name evidence="1" type="ORF">QO011_006244</name>
</gene>
<evidence type="ECO:0000313" key="1">
    <source>
        <dbReference type="EMBL" id="MDQ0473210.1"/>
    </source>
</evidence>
<organism evidence="1 2">
    <name type="scientific">Labrys wisconsinensis</name>
    <dbReference type="NCBI Taxonomy" id="425677"/>
    <lineage>
        <taxon>Bacteria</taxon>
        <taxon>Pseudomonadati</taxon>
        <taxon>Pseudomonadota</taxon>
        <taxon>Alphaproteobacteria</taxon>
        <taxon>Hyphomicrobiales</taxon>
        <taxon>Xanthobacteraceae</taxon>
        <taxon>Labrys</taxon>
    </lineage>
</organism>
<dbReference type="Proteomes" id="UP001242480">
    <property type="component" value="Unassembled WGS sequence"/>
</dbReference>
<comment type="caution">
    <text evidence="1">The sequence shown here is derived from an EMBL/GenBank/DDBJ whole genome shotgun (WGS) entry which is preliminary data.</text>
</comment>
<dbReference type="Gene3D" id="1.10.10.60">
    <property type="entry name" value="Homeodomain-like"/>
    <property type="match status" value="1"/>
</dbReference>
<name>A0ABU0JG04_9HYPH</name>
<reference evidence="1 2" key="1">
    <citation type="submission" date="2023-07" db="EMBL/GenBank/DDBJ databases">
        <title>Genomic Encyclopedia of Type Strains, Phase IV (KMG-IV): sequencing the most valuable type-strain genomes for metagenomic binning, comparative biology and taxonomic classification.</title>
        <authorList>
            <person name="Goeker M."/>
        </authorList>
    </citation>
    <scope>NUCLEOTIDE SEQUENCE [LARGE SCALE GENOMIC DNA]</scope>
    <source>
        <strain evidence="1 2">DSM 19619</strain>
    </source>
</reference>
<sequence>MPAQWTTEEIDRMGELRSRGLTRAEIGAAMGRTKSAVASCLKRRNKAATAGMRRRFEAAWDAEEEDGSPVLEAACRAHLEDLEASGGRWTTYAIAALPRPPRHAEPLRPGLFGSPAALCADL</sequence>